<feature type="binding site" evidence="4">
    <location>
        <position position="325"/>
    </location>
    <ligand>
        <name>S-adenosyl-L-methionine</name>
        <dbReference type="ChEBI" id="CHEBI:59789"/>
    </ligand>
</feature>
<gene>
    <name evidence="6" type="primary">rlmD</name>
    <name evidence="6" type="ORF">HA252_01670</name>
    <name evidence="7" type="ORF">J4203_05045</name>
</gene>
<proteinExistence type="inferred from homology"/>
<dbReference type="InterPro" id="IPR010280">
    <property type="entry name" value="U5_MeTrfase_fam"/>
</dbReference>
<dbReference type="Proteomes" id="UP000678237">
    <property type="component" value="Unassembled WGS sequence"/>
</dbReference>
<feature type="binding site" evidence="4">
    <location>
        <position position="259"/>
    </location>
    <ligand>
        <name>S-adenosyl-L-methionine</name>
        <dbReference type="ChEBI" id="CHEBI:59789"/>
    </ligand>
</feature>
<dbReference type="EC" id="2.1.1.190" evidence="6"/>
<name>A0A7J4JE98_9ARCH</name>
<feature type="active site" description="Nucleophile" evidence="4">
    <location>
        <position position="352"/>
    </location>
</feature>
<dbReference type="PROSITE" id="PS51687">
    <property type="entry name" value="SAM_MT_RNA_M5U"/>
    <property type="match status" value="1"/>
</dbReference>
<evidence type="ECO:0000256" key="1">
    <source>
        <dbReference type="ARBA" id="ARBA00022603"/>
    </source>
</evidence>
<accession>A0A7J4JE98</accession>
<dbReference type="GO" id="GO:0032259">
    <property type="term" value="P:methylation"/>
    <property type="evidence" value="ECO:0007669"/>
    <property type="project" value="UniProtKB-KW"/>
</dbReference>
<evidence type="ECO:0000313" key="6">
    <source>
        <dbReference type="EMBL" id="HIH16092.1"/>
    </source>
</evidence>
<dbReference type="InterPro" id="IPR030390">
    <property type="entry name" value="MeTrfase_TrmA_AS"/>
</dbReference>
<feature type="binding site" evidence="4">
    <location>
        <position position="280"/>
    </location>
    <ligand>
        <name>S-adenosyl-L-methionine</name>
        <dbReference type="ChEBI" id="CHEBI:59789"/>
    </ligand>
</feature>
<feature type="binding site" evidence="4">
    <location>
        <position position="232"/>
    </location>
    <ligand>
        <name>S-adenosyl-L-methionine</name>
        <dbReference type="ChEBI" id="CHEBI:59789"/>
    </ligand>
</feature>
<reference evidence="8" key="1">
    <citation type="journal article" date="2020" name="bioRxiv">
        <title>A rank-normalized archaeal taxonomy based on genome phylogeny resolves widespread incomplete and uneven classifications.</title>
        <authorList>
            <person name="Rinke C."/>
            <person name="Chuvochina M."/>
            <person name="Mussig A.J."/>
            <person name="Chaumeil P.-A."/>
            <person name="Waite D.W."/>
            <person name="Whitman W.B."/>
            <person name="Parks D.H."/>
            <person name="Hugenholtz P."/>
        </authorList>
    </citation>
    <scope>NUCLEOTIDE SEQUENCE [LARGE SCALE GENOMIC DNA]</scope>
</reference>
<evidence type="ECO:0000256" key="4">
    <source>
        <dbReference type="PROSITE-ProRule" id="PRU01024"/>
    </source>
</evidence>
<dbReference type="GO" id="GO:0006396">
    <property type="term" value="P:RNA processing"/>
    <property type="evidence" value="ECO:0007669"/>
    <property type="project" value="InterPro"/>
</dbReference>
<dbReference type="Gene3D" id="2.40.50.1070">
    <property type="match status" value="1"/>
</dbReference>
<keyword evidence="1 4" id="KW-0489">Methyltransferase</keyword>
<comment type="similarity">
    <text evidence="4">Belongs to the class I-like SAM-binding methyltransferase superfamily. RNA M5U methyltransferase family.</text>
</comment>
<dbReference type="Proteomes" id="UP000564964">
    <property type="component" value="Unassembled WGS sequence"/>
</dbReference>
<sequence>MVDKKEKGKVLDRLVKDFLQGAPGKAQCVHWETCNGCRVMPLPYEKQLALKSQILGQELGQFTAGQAVTVEPSPNQIYYRNKIELSCLNGAIGYRTREDYSKAFQVSDCLLVSKEANQIALTALEALKARNVSFHDPVKHEGFLRYLVIRESKTTGERMANFVSYSMVEEFQLQEAVRALREKIDVQSINWLLQDSLSDHSHGQVIRTWGEPFIREKLLGCTFRIEPNTFFQVNPVLAEKMFAEAIAGLKAEDKVLDLFCGVGALSIPAAKKAKVVYGIELDEDSARLARKNAELNEVKNTTFLSGDVRKRIKNLTHTFEYALIDPPRSGLGARLIERVKGLGPREMAYVSCNPLSLAEDLELFQPEYKVKSLKGFDLFPNTPHVECLAFLERVK</sequence>
<dbReference type="InterPro" id="IPR029063">
    <property type="entry name" value="SAM-dependent_MTases_sf"/>
</dbReference>
<reference evidence="7" key="3">
    <citation type="submission" date="2021-05" db="EMBL/GenBank/DDBJ databases">
        <title>Protein family content uncovers lineage relationships and bacterial pathway maintenance mechanisms in DPANN archaea.</title>
        <authorList>
            <person name="Castelle C.J."/>
            <person name="Meheust R."/>
            <person name="Jaffe A.L."/>
            <person name="Seitz K."/>
            <person name="Gong X."/>
            <person name="Baker B.J."/>
            <person name="Banfield J.F."/>
        </authorList>
    </citation>
    <scope>NUCLEOTIDE SEQUENCE</scope>
    <source>
        <strain evidence="7">RIFCSPLOWO2_01_FULL_58_19</strain>
    </source>
</reference>
<reference evidence="7" key="2">
    <citation type="submission" date="2021-03" db="EMBL/GenBank/DDBJ databases">
        <authorList>
            <person name="Jaffe A."/>
        </authorList>
    </citation>
    <scope>NUCLEOTIDE SEQUENCE</scope>
    <source>
        <strain evidence="7">RIFCSPLOWO2_01_FULL_58_19</strain>
    </source>
</reference>
<evidence type="ECO:0000256" key="5">
    <source>
        <dbReference type="PROSITE-ProRule" id="PRU10015"/>
    </source>
</evidence>
<dbReference type="PANTHER" id="PTHR11061">
    <property type="entry name" value="RNA M5U METHYLTRANSFERASE"/>
    <property type="match status" value="1"/>
</dbReference>
<dbReference type="EMBL" id="JAGVWE010000004">
    <property type="protein sequence ID" value="MBS3063216.1"/>
    <property type="molecule type" value="Genomic_DNA"/>
</dbReference>
<dbReference type="PROSITE" id="PS01230">
    <property type="entry name" value="TRMA_1"/>
    <property type="match status" value="1"/>
</dbReference>
<keyword evidence="2 4" id="KW-0808">Transferase</keyword>
<evidence type="ECO:0000256" key="3">
    <source>
        <dbReference type="ARBA" id="ARBA00022691"/>
    </source>
</evidence>
<dbReference type="EMBL" id="DUGH01000038">
    <property type="protein sequence ID" value="HIH16092.1"/>
    <property type="molecule type" value="Genomic_DNA"/>
</dbReference>
<comment type="caution">
    <text evidence="6">The sequence shown here is derived from an EMBL/GenBank/DDBJ whole genome shotgun (WGS) entry which is preliminary data.</text>
</comment>
<dbReference type="NCBIfam" id="TIGR00479">
    <property type="entry name" value="rumA"/>
    <property type="match status" value="1"/>
</dbReference>
<evidence type="ECO:0000313" key="7">
    <source>
        <dbReference type="EMBL" id="MBS3063216.1"/>
    </source>
</evidence>
<organism evidence="6 8">
    <name type="scientific">Candidatus Iainarchaeum sp</name>
    <dbReference type="NCBI Taxonomy" id="3101447"/>
    <lineage>
        <taxon>Archaea</taxon>
        <taxon>Candidatus Iainarchaeota</taxon>
        <taxon>Candidatus Iainarchaeia</taxon>
        <taxon>Candidatus Iainarchaeales</taxon>
        <taxon>Candidatus Iainarchaeaceae</taxon>
        <taxon>Candidatus Iainarchaeum</taxon>
    </lineage>
</organism>
<dbReference type="Gene3D" id="3.40.50.150">
    <property type="entry name" value="Vaccinia Virus protein VP39"/>
    <property type="match status" value="1"/>
</dbReference>
<dbReference type="PANTHER" id="PTHR11061:SF30">
    <property type="entry name" value="TRNA (URACIL(54)-C(5))-METHYLTRANSFERASE"/>
    <property type="match status" value="1"/>
</dbReference>
<evidence type="ECO:0000313" key="8">
    <source>
        <dbReference type="Proteomes" id="UP000564964"/>
    </source>
</evidence>
<dbReference type="CDD" id="cd02440">
    <property type="entry name" value="AdoMet_MTases"/>
    <property type="match status" value="1"/>
</dbReference>
<dbReference type="Pfam" id="PF05958">
    <property type="entry name" value="tRNA_U5-meth_tr"/>
    <property type="match status" value="1"/>
</dbReference>
<dbReference type="AlphaFoldDB" id="A0A7J4JE98"/>
<keyword evidence="3 4" id="KW-0949">S-adenosyl-L-methionine</keyword>
<dbReference type="GO" id="GO:0008173">
    <property type="term" value="F:RNA methyltransferase activity"/>
    <property type="evidence" value="ECO:0007669"/>
    <property type="project" value="InterPro"/>
</dbReference>
<protein>
    <submittedName>
        <fullName evidence="6">23S rRNA (Uracil(1939)-C(5))-methyltransferase RlmD</fullName>
        <ecNumber evidence="6">2.1.1.190</ecNumber>
    </submittedName>
</protein>
<feature type="active site" evidence="5">
    <location>
        <position position="352"/>
    </location>
</feature>
<dbReference type="SUPFAM" id="SSF53335">
    <property type="entry name" value="S-adenosyl-L-methionine-dependent methyltransferases"/>
    <property type="match status" value="1"/>
</dbReference>
<evidence type="ECO:0000256" key="2">
    <source>
        <dbReference type="ARBA" id="ARBA00022679"/>
    </source>
</evidence>